<dbReference type="EMBL" id="VXIS01000514">
    <property type="protein sequence ID" value="KAA8893053.1"/>
    <property type="molecule type" value="Genomic_DNA"/>
</dbReference>
<dbReference type="OrthoDB" id="5422002at2759"/>
<comment type="caution">
    <text evidence="3">The sequence shown here is derived from an EMBL/GenBank/DDBJ whole genome shotgun (WGS) entry which is preliminary data.</text>
</comment>
<accession>A0A5J5ECT8</accession>
<evidence type="ECO:0000313" key="3">
    <source>
        <dbReference type="EMBL" id="KAA8893053.1"/>
    </source>
</evidence>
<reference evidence="3 4" key="1">
    <citation type="submission" date="2019-09" db="EMBL/GenBank/DDBJ databases">
        <title>Draft genome of the ectomycorrhizal ascomycete Sphaerosporella brunnea.</title>
        <authorList>
            <consortium name="DOE Joint Genome Institute"/>
            <person name="Benucci G.M."/>
            <person name="Marozzi G."/>
            <person name="Antonielli L."/>
            <person name="Sanchez S."/>
            <person name="Marco P."/>
            <person name="Wang X."/>
            <person name="Falini L.B."/>
            <person name="Barry K."/>
            <person name="Haridas S."/>
            <person name="Lipzen A."/>
            <person name="Labutti K."/>
            <person name="Grigoriev I.V."/>
            <person name="Murat C."/>
            <person name="Martin F."/>
            <person name="Albertini E."/>
            <person name="Donnini D."/>
            <person name="Bonito G."/>
        </authorList>
    </citation>
    <scope>NUCLEOTIDE SEQUENCE [LARGE SCALE GENOMIC DNA]</scope>
    <source>
        <strain evidence="3 4">Sb_GMNB300</strain>
    </source>
</reference>
<sequence length="445" mass="47458">MAVTPPATAAAEGLEVDTTNAYSGLEVYRGADSNDLPSTYYDAGTPKMAGEAAMAGGAVDPAMKRPWWKRKLVLGILAAVAVAVVVAVVVGAVVGTRKEENTKSAGASSGASSGATTSANSTAAMKFSADTALAATGSGKLFYQAETGHLVMHDFNAKNDTVLNVGVAPKNGTSLACVEWDNGNQLRLYYLSPDNIIQEYAWKKDSWSVGKLAQLAFQARSESQLAALRFVSTNELRLYYQLSNSTLQELSYNLNATNNGAQWDLLPQGSQMPQALAGTGLAAGNLGSGNGLRLYVQMQDYTLHEWCWGLTLNGGPVTTHWMECTLMGQVLAKKPRPKARTPLAAGFWDVNDTPEIKLIYQTDDGNIVDATWQDNKNWVEEPFPMGSAGTVSKSGKMAVMVSNGPNQLGTAYYMADDGVREMTWQIPGGQWNDTNQGVVVMANAA</sequence>
<keyword evidence="2" id="KW-0812">Transmembrane</keyword>
<proteinExistence type="inferred from homology"/>
<dbReference type="Proteomes" id="UP000326924">
    <property type="component" value="Unassembled WGS sequence"/>
</dbReference>
<dbReference type="InterPro" id="IPR012475">
    <property type="entry name" value="Fungal_lectin"/>
</dbReference>
<keyword evidence="2" id="KW-1133">Transmembrane helix</keyword>
<feature type="transmembrane region" description="Helical" evidence="2">
    <location>
        <begin position="72"/>
        <end position="94"/>
    </location>
</feature>
<keyword evidence="2" id="KW-0472">Membrane</keyword>
<evidence type="ECO:0000256" key="2">
    <source>
        <dbReference type="SAM" id="Phobius"/>
    </source>
</evidence>
<dbReference type="AlphaFoldDB" id="A0A5J5ECT8"/>
<organism evidence="3 4">
    <name type="scientific">Sphaerosporella brunnea</name>
    <dbReference type="NCBI Taxonomy" id="1250544"/>
    <lineage>
        <taxon>Eukaryota</taxon>
        <taxon>Fungi</taxon>
        <taxon>Dikarya</taxon>
        <taxon>Ascomycota</taxon>
        <taxon>Pezizomycotina</taxon>
        <taxon>Pezizomycetes</taxon>
        <taxon>Pezizales</taxon>
        <taxon>Pyronemataceae</taxon>
        <taxon>Sphaerosporella</taxon>
    </lineage>
</organism>
<dbReference type="InParanoid" id="A0A5J5ECT8"/>
<dbReference type="SUPFAM" id="SSF89372">
    <property type="entry name" value="Fucose-specific lectin"/>
    <property type="match status" value="1"/>
</dbReference>
<dbReference type="Gene3D" id="2.120.10.70">
    <property type="entry name" value="Fucose-specific lectin"/>
    <property type="match status" value="2"/>
</dbReference>
<gene>
    <name evidence="3" type="ORF">FN846DRAFT_914519</name>
</gene>
<name>A0A5J5ECT8_9PEZI</name>
<comment type="similarity">
    <text evidence="1">Belongs to the fungal fucose-specific lectin family.</text>
</comment>
<evidence type="ECO:0000313" key="4">
    <source>
        <dbReference type="Proteomes" id="UP000326924"/>
    </source>
</evidence>
<keyword evidence="4" id="KW-1185">Reference proteome</keyword>
<evidence type="ECO:0000256" key="1">
    <source>
        <dbReference type="ARBA" id="ARBA00009042"/>
    </source>
</evidence>
<dbReference type="Pfam" id="PF07938">
    <property type="entry name" value="Fungal_lectin"/>
    <property type="match status" value="1"/>
</dbReference>
<protein>
    <submittedName>
        <fullName evidence="3">Uncharacterized protein</fullName>
    </submittedName>
</protein>